<feature type="compositionally biased region" description="Low complexity" evidence="8">
    <location>
        <begin position="281"/>
        <end position="294"/>
    </location>
</feature>
<keyword evidence="4" id="KW-0238">DNA-binding</keyword>
<comment type="similarity">
    <text evidence="2">Belongs to the bZIP family.</text>
</comment>
<dbReference type="CDD" id="cd14692">
    <property type="entry name" value="bZIP_ATF4"/>
    <property type="match status" value="1"/>
</dbReference>
<dbReference type="Proteomes" id="UP000218231">
    <property type="component" value="Unassembled WGS sequence"/>
</dbReference>
<protein>
    <recommendedName>
        <fullName evidence="9">BZIP domain-containing protein</fullName>
    </recommendedName>
</protein>
<evidence type="ECO:0000256" key="6">
    <source>
        <dbReference type="ARBA" id="ARBA00023242"/>
    </source>
</evidence>
<evidence type="ECO:0000259" key="9">
    <source>
        <dbReference type="PROSITE" id="PS50217"/>
    </source>
</evidence>
<keyword evidence="7" id="KW-0175">Coiled coil</keyword>
<evidence type="ECO:0000256" key="5">
    <source>
        <dbReference type="ARBA" id="ARBA00023163"/>
    </source>
</evidence>
<name>A0A2A2LT54_9BILA</name>
<dbReference type="PANTHER" id="PTHR13044:SF42">
    <property type="entry name" value="BZIP DOMAIN-CONTAINING PROTEIN"/>
    <property type="match status" value="1"/>
</dbReference>
<keyword evidence="3" id="KW-0805">Transcription regulation</keyword>
<evidence type="ECO:0000256" key="8">
    <source>
        <dbReference type="SAM" id="MobiDB-lite"/>
    </source>
</evidence>
<dbReference type="PANTHER" id="PTHR13044">
    <property type="entry name" value="ACTIVATING TRANSCRIPTION FACTOR ATF 4/5"/>
    <property type="match status" value="1"/>
</dbReference>
<dbReference type="InterPro" id="IPR004827">
    <property type="entry name" value="bZIP"/>
</dbReference>
<evidence type="ECO:0000313" key="11">
    <source>
        <dbReference type="Proteomes" id="UP000218231"/>
    </source>
</evidence>
<dbReference type="PROSITE" id="PS00036">
    <property type="entry name" value="BZIP_BASIC"/>
    <property type="match status" value="1"/>
</dbReference>
<dbReference type="PROSITE" id="PS50217">
    <property type="entry name" value="BZIP"/>
    <property type="match status" value="1"/>
</dbReference>
<proteinExistence type="inferred from homology"/>
<dbReference type="GO" id="GO:0000977">
    <property type="term" value="F:RNA polymerase II transcription regulatory region sequence-specific DNA binding"/>
    <property type="evidence" value="ECO:0007669"/>
    <property type="project" value="TreeGrafter"/>
</dbReference>
<gene>
    <name evidence="10" type="ORF">WR25_26558</name>
</gene>
<dbReference type="STRING" id="2018661.A0A2A2LT54"/>
<dbReference type="Gene3D" id="1.20.5.170">
    <property type="match status" value="1"/>
</dbReference>
<dbReference type="Pfam" id="PF00170">
    <property type="entry name" value="bZIP_1"/>
    <property type="match status" value="1"/>
</dbReference>
<feature type="region of interest" description="Disordered" evidence="8">
    <location>
        <begin position="280"/>
        <end position="303"/>
    </location>
</feature>
<evidence type="ECO:0000256" key="3">
    <source>
        <dbReference type="ARBA" id="ARBA00023015"/>
    </source>
</evidence>
<comment type="subcellular location">
    <subcellularLocation>
        <location evidence="1">Nucleus</location>
    </subcellularLocation>
</comment>
<keyword evidence="11" id="KW-1185">Reference proteome</keyword>
<dbReference type="InterPro" id="IPR046347">
    <property type="entry name" value="bZIP_sf"/>
</dbReference>
<reference evidence="10 11" key="1">
    <citation type="journal article" date="2017" name="Curr. Biol.">
        <title>Genome architecture and evolution of a unichromosomal asexual nematode.</title>
        <authorList>
            <person name="Fradin H."/>
            <person name="Zegar C."/>
            <person name="Gutwein M."/>
            <person name="Lucas J."/>
            <person name="Kovtun M."/>
            <person name="Corcoran D."/>
            <person name="Baugh L.R."/>
            <person name="Kiontke K."/>
            <person name="Gunsalus K."/>
            <person name="Fitch D.H."/>
            <person name="Piano F."/>
        </authorList>
    </citation>
    <scope>NUCLEOTIDE SEQUENCE [LARGE SCALE GENOMIC DNA]</scope>
    <source>
        <strain evidence="10">PF1309</strain>
    </source>
</reference>
<dbReference type="GO" id="GO:0001228">
    <property type="term" value="F:DNA-binding transcription activator activity, RNA polymerase II-specific"/>
    <property type="evidence" value="ECO:0007669"/>
    <property type="project" value="TreeGrafter"/>
</dbReference>
<dbReference type="GO" id="GO:0005634">
    <property type="term" value="C:nucleus"/>
    <property type="evidence" value="ECO:0007669"/>
    <property type="project" value="UniProtKB-SubCell"/>
</dbReference>
<feature type="region of interest" description="Disordered" evidence="8">
    <location>
        <begin position="340"/>
        <end position="366"/>
    </location>
</feature>
<dbReference type="SUPFAM" id="SSF57959">
    <property type="entry name" value="Leucine zipper domain"/>
    <property type="match status" value="1"/>
</dbReference>
<evidence type="ECO:0000256" key="7">
    <source>
        <dbReference type="SAM" id="Coils"/>
    </source>
</evidence>
<organism evidence="10 11">
    <name type="scientific">Diploscapter pachys</name>
    <dbReference type="NCBI Taxonomy" id="2018661"/>
    <lineage>
        <taxon>Eukaryota</taxon>
        <taxon>Metazoa</taxon>
        <taxon>Ecdysozoa</taxon>
        <taxon>Nematoda</taxon>
        <taxon>Chromadorea</taxon>
        <taxon>Rhabditida</taxon>
        <taxon>Rhabditina</taxon>
        <taxon>Rhabditomorpha</taxon>
        <taxon>Rhabditoidea</taxon>
        <taxon>Rhabditidae</taxon>
        <taxon>Diploscapter</taxon>
    </lineage>
</organism>
<dbReference type="AlphaFoldDB" id="A0A2A2LT54"/>
<evidence type="ECO:0000313" key="10">
    <source>
        <dbReference type="EMBL" id="PAV89147.1"/>
    </source>
</evidence>
<evidence type="ECO:0000256" key="4">
    <source>
        <dbReference type="ARBA" id="ARBA00023125"/>
    </source>
</evidence>
<sequence length="472" mass="51226">MCSQFFAEEPPVPCSPSALPIGLSEDCPAEWGVWPQSDSFALSPQEIESSVRFSDSPVHQRSAKPHESKCVFKWAYSSQAAVAQCSDQCLLADQCETTCFTSTGCGSMRRFGSSSFRSSSSSSNNGGSIGGGTLISGGLRGIGQGKRGHKQQVDCTKVAHFSLSCPHPFNNSQFMAPMAIESSPCLSEEPFPSSPPSQFNFVSPSPPSFFINDYNLSTVSLDSFQEPFLHNFSQNSPDDSSYNHELLDISKPPSFFDHLAQSPEPFAYIDNMIEEVRSEILSESGGSSSEPSPLQENRQSPAPASVQAAIPLILSPNHPVSIVGDDGQMYKVVLEPVHPASIKSSPSPAPSSSSASSSSSSVPSPSFAAVSAYSRKRRPKCLENVPKPKRAVAVCLASMSEEEISERKKLQNRQAAQKYREKMKLIKAEEEQESEQLESRNAYLKEEAERLQKEIADLRAIIFSSIGKTENA</sequence>
<evidence type="ECO:0000256" key="2">
    <source>
        <dbReference type="ARBA" id="ARBA00007163"/>
    </source>
</evidence>
<comment type="caution">
    <text evidence="10">The sequence shown here is derived from an EMBL/GenBank/DDBJ whole genome shotgun (WGS) entry which is preliminary data.</text>
</comment>
<feature type="coiled-coil region" evidence="7">
    <location>
        <begin position="412"/>
        <end position="461"/>
    </location>
</feature>
<dbReference type="OrthoDB" id="5847285at2759"/>
<keyword evidence="5" id="KW-0804">Transcription</keyword>
<dbReference type="SMART" id="SM00338">
    <property type="entry name" value="BRLZ"/>
    <property type="match status" value="1"/>
</dbReference>
<evidence type="ECO:0000256" key="1">
    <source>
        <dbReference type="ARBA" id="ARBA00004123"/>
    </source>
</evidence>
<accession>A0A2A2LT54</accession>
<dbReference type="EMBL" id="LIAE01006469">
    <property type="protein sequence ID" value="PAV89147.1"/>
    <property type="molecule type" value="Genomic_DNA"/>
</dbReference>
<feature type="domain" description="BZIP" evidence="9">
    <location>
        <begin position="402"/>
        <end position="462"/>
    </location>
</feature>
<keyword evidence="6" id="KW-0539">Nucleus</keyword>